<organism evidence="5 6">
    <name type="scientific">Chryseolinea lacunae</name>
    <dbReference type="NCBI Taxonomy" id="2801331"/>
    <lineage>
        <taxon>Bacteria</taxon>
        <taxon>Pseudomonadati</taxon>
        <taxon>Bacteroidota</taxon>
        <taxon>Cytophagia</taxon>
        <taxon>Cytophagales</taxon>
        <taxon>Fulvivirgaceae</taxon>
        <taxon>Chryseolinea</taxon>
    </lineage>
</organism>
<evidence type="ECO:0000313" key="5">
    <source>
        <dbReference type="EMBL" id="MBL0743015.1"/>
    </source>
</evidence>
<dbReference type="InterPro" id="IPR018060">
    <property type="entry name" value="HTH_AraC"/>
</dbReference>
<dbReference type="RefSeq" id="WP_202011846.1">
    <property type="nucleotide sequence ID" value="NZ_JAERRB010000005.1"/>
</dbReference>
<dbReference type="PANTHER" id="PTHR43280:SF32">
    <property type="entry name" value="TRANSCRIPTIONAL REGULATORY PROTEIN"/>
    <property type="match status" value="1"/>
</dbReference>
<reference evidence="5 6" key="1">
    <citation type="submission" date="2021-01" db="EMBL/GenBank/DDBJ databases">
        <title>Chryseolinea sp. Jin1 Genome sequencing and assembly.</title>
        <authorList>
            <person name="Kim I."/>
        </authorList>
    </citation>
    <scope>NUCLEOTIDE SEQUENCE [LARGE SCALE GENOMIC DNA]</scope>
    <source>
        <strain evidence="5 6">Jin1</strain>
    </source>
</reference>
<evidence type="ECO:0000256" key="1">
    <source>
        <dbReference type="ARBA" id="ARBA00023015"/>
    </source>
</evidence>
<dbReference type="EMBL" id="JAERRB010000005">
    <property type="protein sequence ID" value="MBL0743015.1"/>
    <property type="molecule type" value="Genomic_DNA"/>
</dbReference>
<gene>
    <name evidence="5" type="ORF">JI741_17430</name>
</gene>
<dbReference type="SUPFAM" id="SSF46689">
    <property type="entry name" value="Homeodomain-like"/>
    <property type="match status" value="1"/>
</dbReference>
<dbReference type="SMART" id="SM00342">
    <property type="entry name" value="HTH_ARAC"/>
    <property type="match status" value="1"/>
</dbReference>
<name>A0ABS1KUK2_9BACT</name>
<evidence type="ECO:0000256" key="3">
    <source>
        <dbReference type="ARBA" id="ARBA00023163"/>
    </source>
</evidence>
<dbReference type="Gene3D" id="1.10.10.60">
    <property type="entry name" value="Homeodomain-like"/>
    <property type="match status" value="1"/>
</dbReference>
<evidence type="ECO:0000313" key="6">
    <source>
        <dbReference type="Proteomes" id="UP000613030"/>
    </source>
</evidence>
<evidence type="ECO:0000259" key="4">
    <source>
        <dbReference type="PROSITE" id="PS01124"/>
    </source>
</evidence>
<keyword evidence="2" id="KW-0238">DNA-binding</keyword>
<evidence type="ECO:0000256" key="2">
    <source>
        <dbReference type="ARBA" id="ARBA00023125"/>
    </source>
</evidence>
<comment type="caution">
    <text evidence="5">The sequence shown here is derived from an EMBL/GenBank/DDBJ whole genome shotgun (WGS) entry which is preliminary data.</text>
</comment>
<dbReference type="Pfam" id="PF12833">
    <property type="entry name" value="HTH_18"/>
    <property type="match status" value="1"/>
</dbReference>
<dbReference type="Proteomes" id="UP000613030">
    <property type="component" value="Unassembled WGS sequence"/>
</dbReference>
<keyword evidence="1" id="KW-0805">Transcription regulation</keyword>
<sequence>MKKEENTLHKFNSISDAHKEFGLPKPKHPLISLLHGNDANPHFIEPSGSHVLNFYKISYKPMLNGKLRYGLHHYDFEGGGLLFAAPHQIMGSSHENNSETTPCSIDSSVYTLLIHPDFLLSYPLAKKIKQYNYFSYAVNEALHLSEAEKETIISVFKMIETELNSRIDDFSQDVVVSQIEVLLNFANRFYKRQFITRKAANNDLLQKLEEILIDYFNNETALRSGVPTVAYLAGQLNLSPSYLSDMLRSLTGRNAQQHIHDKVIEKAKEILSTTNLSVGEVAYALGFEYSQSFSKLFKSKTNFSPLEFRQQFN</sequence>
<keyword evidence="6" id="KW-1185">Reference proteome</keyword>
<feature type="domain" description="HTH araC/xylS-type" evidence="4">
    <location>
        <begin position="206"/>
        <end position="311"/>
    </location>
</feature>
<accession>A0ABS1KUK2</accession>
<dbReference type="PANTHER" id="PTHR43280">
    <property type="entry name" value="ARAC-FAMILY TRANSCRIPTIONAL REGULATOR"/>
    <property type="match status" value="1"/>
</dbReference>
<proteinExistence type="predicted"/>
<dbReference type="PROSITE" id="PS01124">
    <property type="entry name" value="HTH_ARAC_FAMILY_2"/>
    <property type="match status" value="1"/>
</dbReference>
<dbReference type="InterPro" id="IPR009057">
    <property type="entry name" value="Homeodomain-like_sf"/>
</dbReference>
<keyword evidence="3" id="KW-0804">Transcription</keyword>
<protein>
    <submittedName>
        <fullName evidence="5">Helix-turn-helix transcriptional regulator</fullName>
    </submittedName>
</protein>